<dbReference type="Pfam" id="PF05970">
    <property type="entry name" value="PIF1"/>
    <property type="match status" value="1"/>
</dbReference>
<name>A0A6A6KRD6_HEVBR</name>
<evidence type="ECO:0000256" key="8">
    <source>
        <dbReference type="ARBA" id="ARBA00023235"/>
    </source>
</evidence>
<evidence type="ECO:0000256" key="1">
    <source>
        <dbReference type="ARBA" id="ARBA00022741"/>
    </source>
</evidence>
<feature type="domain" description="DNA helicase Pif1-like 2B" evidence="12">
    <location>
        <begin position="312"/>
        <end position="350"/>
    </location>
</feature>
<evidence type="ECO:0000256" key="9">
    <source>
        <dbReference type="RuleBase" id="RU363044"/>
    </source>
</evidence>
<proteinExistence type="inferred from homology"/>
<dbReference type="GO" id="GO:0006310">
    <property type="term" value="P:DNA recombination"/>
    <property type="evidence" value="ECO:0007669"/>
    <property type="project" value="UniProtKB-KW"/>
</dbReference>
<keyword evidence="1 9" id="KW-0547">Nucleotide-binding</keyword>
<dbReference type="EMBL" id="JAAGAX010000015">
    <property type="protein sequence ID" value="KAF2290636.1"/>
    <property type="molecule type" value="Genomic_DNA"/>
</dbReference>
<dbReference type="Gene3D" id="3.40.50.300">
    <property type="entry name" value="P-loop containing nucleotide triphosphate hydrolases"/>
    <property type="match status" value="1"/>
</dbReference>
<keyword evidence="9" id="KW-0233">DNA recombination</keyword>
<dbReference type="SUPFAM" id="SSF52540">
    <property type="entry name" value="P-loop containing nucleoside triphosphate hydrolases"/>
    <property type="match status" value="2"/>
</dbReference>
<keyword evidence="5 9" id="KW-0067">ATP-binding</keyword>
<evidence type="ECO:0000256" key="7">
    <source>
        <dbReference type="ARBA" id="ARBA00023204"/>
    </source>
</evidence>
<protein>
    <recommendedName>
        <fullName evidence="9">ATP-dependent DNA helicase</fullName>
        <ecNumber evidence="9">5.6.2.3</ecNumber>
    </recommendedName>
</protein>
<comment type="cofactor">
    <cofactor evidence="9">
        <name>Mg(2+)</name>
        <dbReference type="ChEBI" id="CHEBI:18420"/>
    </cofactor>
</comment>
<keyword evidence="8" id="KW-0413">Isomerase</keyword>
<feature type="region of interest" description="Disordered" evidence="10">
    <location>
        <begin position="23"/>
        <end position="45"/>
    </location>
</feature>
<dbReference type="PANTHER" id="PTHR47642:SF5">
    <property type="entry name" value="ATP-DEPENDENT DNA HELICASE"/>
    <property type="match status" value="1"/>
</dbReference>
<dbReference type="AlphaFoldDB" id="A0A6A6KRD6"/>
<evidence type="ECO:0000313" key="14">
    <source>
        <dbReference type="Proteomes" id="UP000467840"/>
    </source>
</evidence>
<dbReference type="Pfam" id="PF21530">
    <property type="entry name" value="Pif1_2B_dom"/>
    <property type="match status" value="1"/>
</dbReference>
<evidence type="ECO:0000313" key="13">
    <source>
        <dbReference type="EMBL" id="KAF2290636.1"/>
    </source>
</evidence>
<dbReference type="GO" id="GO:0000723">
    <property type="term" value="P:telomere maintenance"/>
    <property type="evidence" value="ECO:0007669"/>
    <property type="project" value="InterPro"/>
</dbReference>
<dbReference type="GO" id="GO:0043139">
    <property type="term" value="F:5'-3' DNA helicase activity"/>
    <property type="evidence" value="ECO:0007669"/>
    <property type="project" value="UniProtKB-EC"/>
</dbReference>
<dbReference type="CDD" id="cd18809">
    <property type="entry name" value="SF1_C_RecD"/>
    <property type="match status" value="1"/>
</dbReference>
<evidence type="ECO:0000259" key="12">
    <source>
        <dbReference type="Pfam" id="PF21530"/>
    </source>
</evidence>
<dbReference type="InterPro" id="IPR010285">
    <property type="entry name" value="DNA_helicase_pif1-like_DEAD"/>
</dbReference>
<reference evidence="13 14" key="1">
    <citation type="journal article" date="2020" name="Mol. Plant">
        <title>The Chromosome-Based Rubber Tree Genome Provides New Insights into Spurge Genome Evolution and Rubber Biosynthesis.</title>
        <authorList>
            <person name="Liu J."/>
            <person name="Shi C."/>
            <person name="Shi C.C."/>
            <person name="Li W."/>
            <person name="Zhang Q.J."/>
            <person name="Zhang Y."/>
            <person name="Li K."/>
            <person name="Lu H.F."/>
            <person name="Shi C."/>
            <person name="Zhu S.T."/>
            <person name="Xiao Z.Y."/>
            <person name="Nan H."/>
            <person name="Yue Y."/>
            <person name="Zhu X.G."/>
            <person name="Wu Y."/>
            <person name="Hong X.N."/>
            <person name="Fan G.Y."/>
            <person name="Tong Y."/>
            <person name="Zhang D."/>
            <person name="Mao C.L."/>
            <person name="Liu Y.L."/>
            <person name="Hao S.J."/>
            <person name="Liu W.Q."/>
            <person name="Lv M.Q."/>
            <person name="Zhang H.B."/>
            <person name="Liu Y."/>
            <person name="Hu-Tang G.R."/>
            <person name="Wang J.P."/>
            <person name="Wang J.H."/>
            <person name="Sun Y.H."/>
            <person name="Ni S.B."/>
            <person name="Chen W.B."/>
            <person name="Zhang X.C."/>
            <person name="Jiao Y.N."/>
            <person name="Eichler E.E."/>
            <person name="Li G.H."/>
            <person name="Liu X."/>
            <person name="Gao L.Z."/>
        </authorList>
    </citation>
    <scope>NUCLEOTIDE SEQUENCE [LARGE SCALE GENOMIC DNA]</scope>
    <source>
        <strain evidence="14">cv. GT1</strain>
        <tissue evidence="13">Leaf</tissue>
    </source>
</reference>
<accession>A0A6A6KRD6</accession>
<evidence type="ECO:0000256" key="6">
    <source>
        <dbReference type="ARBA" id="ARBA00023125"/>
    </source>
</evidence>
<comment type="catalytic activity">
    <reaction evidence="9">
        <text>ATP + H2O = ADP + phosphate + H(+)</text>
        <dbReference type="Rhea" id="RHEA:13065"/>
        <dbReference type="ChEBI" id="CHEBI:15377"/>
        <dbReference type="ChEBI" id="CHEBI:15378"/>
        <dbReference type="ChEBI" id="CHEBI:30616"/>
        <dbReference type="ChEBI" id="CHEBI:43474"/>
        <dbReference type="ChEBI" id="CHEBI:456216"/>
        <dbReference type="EC" id="5.6.2.3"/>
    </reaction>
</comment>
<keyword evidence="4 9" id="KW-0347">Helicase</keyword>
<dbReference type="CDD" id="cd18037">
    <property type="entry name" value="DEXSc_Pif1_like"/>
    <property type="match status" value="1"/>
</dbReference>
<dbReference type="GO" id="GO:0005524">
    <property type="term" value="F:ATP binding"/>
    <property type="evidence" value="ECO:0007669"/>
    <property type="project" value="UniProtKB-KW"/>
</dbReference>
<dbReference type="InterPro" id="IPR051055">
    <property type="entry name" value="PIF1_helicase"/>
</dbReference>
<keyword evidence="7 9" id="KW-0234">DNA repair</keyword>
<dbReference type="InterPro" id="IPR049163">
    <property type="entry name" value="Pif1-like_2B_dom"/>
</dbReference>
<evidence type="ECO:0000256" key="5">
    <source>
        <dbReference type="ARBA" id="ARBA00022840"/>
    </source>
</evidence>
<dbReference type="EC" id="5.6.2.3" evidence="9"/>
<keyword evidence="2 9" id="KW-0227">DNA damage</keyword>
<dbReference type="InterPro" id="IPR027417">
    <property type="entry name" value="P-loop_NTPase"/>
</dbReference>
<keyword evidence="14" id="KW-1185">Reference proteome</keyword>
<comment type="caution">
    <text evidence="13">The sequence shown here is derived from an EMBL/GenBank/DDBJ whole genome shotgun (WGS) entry which is preliminary data.</text>
</comment>
<evidence type="ECO:0000256" key="4">
    <source>
        <dbReference type="ARBA" id="ARBA00022806"/>
    </source>
</evidence>
<dbReference type="Proteomes" id="UP000467840">
    <property type="component" value="Chromosome 2"/>
</dbReference>
<keyword evidence="3 9" id="KW-0378">Hydrolase</keyword>
<evidence type="ECO:0000256" key="3">
    <source>
        <dbReference type="ARBA" id="ARBA00022801"/>
    </source>
</evidence>
<feature type="domain" description="DNA helicase Pif1-like DEAD-box helicase" evidence="11">
    <location>
        <begin position="49"/>
        <end position="234"/>
    </location>
</feature>
<evidence type="ECO:0000256" key="10">
    <source>
        <dbReference type="SAM" id="MobiDB-lite"/>
    </source>
</evidence>
<dbReference type="FunFam" id="3.40.50.300:FF:001986">
    <property type="entry name" value="ATP-dependent DNA helicase PIF1"/>
    <property type="match status" value="1"/>
</dbReference>
<comment type="similarity">
    <text evidence="9">Belongs to the helicase family.</text>
</comment>
<evidence type="ECO:0000259" key="11">
    <source>
        <dbReference type="Pfam" id="PF05970"/>
    </source>
</evidence>
<keyword evidence="6" id="KW-0238">DNA-binding</keyword>
<dbReference type="PANTHER" id="PTHR47642">
    <property type="entry name" value="ATP-DEPENDENT DNA HELICASE"/>
    <property type="match status" value="1"/>
</dbReference>
<gene>
    <name evidence="13" type="ORF">GH714_014813</name>
</gene>
<organism evidence="13 14">
    <name type="scientific">Hevea brasiliensis</name>
    <name type="common">Para rubber tree</name>
    <name type="synonym">Siphonia brasiliensis</name>
    <dbReference type="NCBI Taxonomy" id="3981"/>
    <lineage>
        <taxon>Eukaryota</taxon>
        <taxon>Viridiplantae</taxon>
        <taxon>Streptophyta</taxon>
        <taxon>Embryophyta</taxon>
        <taxon>Tracheophyta</taxon>
        <taxon>Spermatophyta</taxon>
        <taxon>Magnoliopsida</taxon>
        <taxon>eudicotyledons</taxon>
        <taxon>Gunneridae</taxon>
        <taxon>Pentapetalae</taxon>
        <taxon>rosids</taxon>
        <taxon>fabids</taxon>
        <taxon>Malpighiales</taxon>
        <taxon>Euphorbiaceae</taxon>
        <taxon>Crotonoideae</taxon>
        <taxon>Micrandreae</taxon>
        <taxon>Hevea</taxon>
    </lineage>
</organism>
<evidence type="ECO:0000256" key="2">
    <source>
        <dbReference type="ARBA" id="ARBA00022763"/>
    </source>
</evidence>
<sequence length="516" mass="57404">MGLNFFKDAIAVYRTFSTKTSRISKTTRRAQSGGNKNKKKSRESKIKWTEEQNDVLNHVRCGSSVFITGSAGTGKSVLLKRIIDFLKKVHGSSGVFVTASTGVAACALNGRTLHSFAGIGIGNDDYGNLLERVLMSSHACNRWRKVNALIIDEISVISANMFENLESIAREMRGSQEVWGGIQLIVSGDFFQLPPVSDKCNSSGKEFAFEADCWDASFDVQVELTEVFRQSDAEQIKLLQRTRKGMIYAEDLQILEQCCSSNEPDSSVVSFYPRNEDVNRVNGERLRSLGEKVVVYKAADGGLDNQRAELKQGIAPDQLELCNGARVMLIKNLNVWRNLCNGATGTVTGFVEPEDKYVLHLSPDKLLPVVKFDSGPEMVVEPQVWEILEGGLTVAWRSQIPLHLAWAQSVHKSQGMTLDRLHTDLSRSFGYGMVYVILSRVRTLKGLYLSGFNPSMIKAHPKVLHFYESLAGEEQCKEDENNSKILDHSDKSSIAFAGKKCKFSLSEFLLSRQHGK</sequence>
<dbReference type="GO" id="GO:0016787">
    <property type="term" value="F:hydrolase activity"/>
    <property type="evidence" value="ECO:0007669"/>
    <property type="project" value="UniProtKB-KW"/>
</dbReference>
<dbReference type="GO" id="GO:0006281">
    <property type="term" value="P:DNA repair"/>
    <property type="evidence" value="ECO:0007669"/>
    <property type="project" value="UniProtKB-KW"/>
</dbReference>